<keyword evidence="2" id="KW-0378">Hydrolase</keyword>
<evidence type="ECO:0000256" key="1">
    <source>
        <dbReference type="ARBA" id="ARBA00022722"/>
    </source>
</evidence>
<dbReference type="AlphaFoldDB" id="A0AAW4NY14"/>
<proteinExistence type="predicted"/>
<dbReference type="InterPro" id="IPR022385">
    <property type="entry name" value="Rhs_assc_core"/>
</dbReference>
<dbReference type="RefSeq" id="WP_272877565.1">
    <property type="nucleotide sequence ID" value="NZ_JAESHX010000031.1"/>
</dbReference>
<organism evidence="4 5">
    <name type="scientific">Pectobacterium polaris</name>
    <dbReference type="NCBI Taxonomy" id="2042057"/>
    <lineage>
        <taxon>Bacteria</taxon>
        <taxon>Pseudomonadati</taxon>
        <taxon>Pseudomonadota</taxon>
        <taxon>Gammaproteobacteria</taxon>
        <taxon>Enterobacterales</taxon>
        <taxon>Pectobacteriaceae</taxon>
        <taxon>Pectobacterium</taxon>
    </lineage>
</organism>
<feature type="non-terminal residue" evidence="4">
    <location>
        <position position="1"/>
    </location>
</feature>
<reference evidence="4" key="1">
    <citation type="journal article" date="2021" name="bioRxiv">
        <title>Identification of Pectobacterium species isolated from the soft rot of tetecho (Neobuxbaumia tetetzo), a columnar cactus, and associated metagenomics.</title>
        <authorList>
            <person name="Vargas-Peralta D."/>
            <person name="Narvaez-Barragan D.A."/>
            <person name="de Sandozequi A."/>
            <person name="Romero-Gutierrez M.F."/>
            <person name="Segovia L."/>
            <person name="Martinez-Anaya C."/>
            <person name="Alcaraz L.D."/>
            <person name="de la Torre Almaraz R."/>
        </authorList>
    </citation>
    <scope>NUCLEOTIDE SEQUENCE</scope>
    <source>
        <strain evidence="4">A3</strain>
    </source>
</reference>
<dbReference type="GO" id="GO:0003723">
    <property type="term" value="F:RNA binding"/>
    <property type="evidence" value="ECO:0007669"/>
    <property type="project" value="InterPro"/>
</dbReference>
<reference evidence="4" key="2">
    <citation type="submission" date="2021-01" db="EMBL/GenBank/DDBJ databases">
        <authorList>
            <person name="Vargas Peralta D."/>
        </authorList>
    </citation>
    <scope>NUCLEOTIDE SEQUENCE</scope>
    <source>
        <strain evidence="4">A3</strain>
    </source>
</reference>
<accession>A0AAW4NY14</accession>
<dbReference type="PANTHER" id="PTHR32305:SF15">
    <property type="entry name" value="PROTEIN RHSA-RELATED"/>
    <property type="match status" value="1"/>
</dbReference>
<sequence length="197" mass="21514">RYQGQLYDAETGLYYNRHRYYDAESGQYLSPDPIGLYGGIRPQSYVSNPLEFCDPLGLARSVCQARYERYKDYRSQGYSAEEAAKLSKGANPATITPGSLPAAEEAAVNRTLGHIDNGDKPAGALGKKWGTTFKNHQGELPGGSGANSPYREYRVDPGPGVSGAGARRVVVNSNTGETYYTWTHYGDSGNPSFVRIR</sequence>
<evidence type="ECO:0008006" key="6">
    <source>
        <dbReference type="Google" id="ProtNLM"/>
    </source>
</evidence>
<dbReference type="PRINTS" id="PR00394">
    <property type="entry name" value="RHSPROTEIN"/>
</dbReference>
<evidence type="ECO:0000313" key="4">
    <source>
        <dbReference type="EMBL" id="MBW5892050.1"/>
    </source>
</evidence>
<protein>
    <recommendedName>
        <fullName evidence="6">Type IV secretion protein Rhs</fullName>
    </recommendedName>
</protein>
<comment type="caution">
    <text evidence="4">The sequence shown here is derived from an EMBL/GenBank/DDBJ whole genome shotgun (WGS) entry which is preliminary data.</text>
</comment>
<dbReference type="InterPro" id="IPR050708">
    <property type="entry name" value="T6SS_VgrG/RHS"/>
</dbReference>
<dbReference type="InterPro" id="IPR016191">
    <property type="entry name" value="Ribonuclease/ribotoxin"/>
</dbReference>
<dbReference type="Pfam" id="PF00545">
    <property type="entry name" value="Ribonuclease"/>
    <property type="match status" value="1"/>
</dbReference>
<dbReference type="Gene3D" id="2.180.10.10">
    <property type="entry name" value="RHS repeat-associated core"/>
    <property type="match status" value="1"/>
</dbReference>
<dbReference type="InterPro" id="IPR000026">
    <property type="entry name" value="N1-like"/>
</dbReference>
<feature type="region of interest" description="Disordered" evidence="3">
    <location>
        <begin position="134"/>
        <end position="166"/>
    </location>
</feature>
<evidence type="ECO:0000256" key="3">
    <source>
        <dbReference type="SAM" id="MobiDB-lite"/>
    </source>
</evidence>
<dbReference type="GO" id="GO:0016787">
    <property type="term" value="F:hydrolase activity"/>
    <property type="evidence" value="ECO:0007669"/>
    <property type="project" value="UniProtKB-KW"/>
</dbReference>
<gene>
    <name evidence="4" type="ORF">IM880_07495</name>
</gene>
<dbReference type="GO" id="GO:0004521">
    <property type="term" value="F:RNA endonuclease activity"/>
    <property type="evidence" value="ECO:0007669"/>
    <property type="project" value="InterPro"/>
</dbReference>
<evidence type="ECO:0000313" key="5">
    <source>
        <dbReference type="Proteomes" id="UP000696310"/>
    </source>
</evidence>
<dbReference type="EMBL" id="JAESHX010000031">
    <property type="protein sequence ID" value="MBW5892050.1"/>
    <property type="molecule type" value="Genomic_DNA"/>
</dbReference>
<dbReference type="PANTHER" id="PTHR32305">
    <property type="match status" value="1"/>
</dbReference>
<dbReference type="SUPFAM" id="SSF53933">
    <property type="entry name" value="Microbial ribonucleases"/>
    <property type="match status" value="1"/>
</dbReference>
<evidence type="ECO:0000256" key="2">
    <source>
        <dbReference type="ARBA" id="ARBA00022801"/>
    </source>
</evidence>
<dbReference type="NCBIfam" id="TIGR03696">
    <property type="entry name" value="Rhs_assc_core"/>
    <property type="match status" value="1"/>
</dbReference>
<dbReference type="Gene3D" id="3.10.450.30">
    <property type="entry name" value="Microbial ribonucleases"/>
    <property type="match status" value="1"/>
</dbReference>
<dbReference type="Proteomes" id="UP000696310">
    <property type="component" value="Unassembled WGS sequence"/>
</dbReference>
<name>A0AAW4NY14_9GAMM</name>
<keyword evidence="1" id="KW-0540">Nuclease</keyword>